<dbReference type="Gene3D" id="3.30.360.10">
    <property type="entry name" value="Dihydrodipicolinate Reductase, domain 2"/>
    <property type="match status" value="1"/>
</dbReference>
<dbReference type="InterPro" id="IPR050463">
    <property type="entry name" value="Gfo/Idh/MocA_oxidrdct_glycsds"/>
</dbReference>
<name>A0ABV5SAD6_9ACTN</name>
<gene>
    <name evidence="4" type="ORF">ACFFSA_36630</name>
</gene>
<dbReference type="Proteomes" id="UP001589532">
    <property type="component" value="Unassembled WGS sequence"/>
</dbReference>
<organism evidence="4 5">
    <name type="scientific">Nonomuraea helvata</name>
    <dbReference type="NCBI Taxonomy" id="37484"/>
    <lineage>
        <taxon>Bacteria</taxon>
        <taxon>Bacillati</taxon>
        <taxon>Actinomycetota</taxon>
        <taxon>Actinomycetes</taxon>
        <taxon>Streptosporangiales</taxon>
        <taxon>Streptosporangiaceae</taxon>
        <taxon>Nonomuraea</taxon>
    </lineage>
</organism>
<dbReference type="SUPFAM" id="SSF51735">
    <property type="entry name" value="NAD(P)-binding Rossmann-fold domains"/>
    <property type="match status" value="1"/>
</dbReference>
<accession>A0ABV5SAD6</accession>
<keyword evidence="5" id="KW-1185">Reference proteome</keyword>
<dbReference type="InterPro" id="IPR000683">
    <property type="entry name" value="Gfo/Idh/MocA-like_OxRdtase_N"/>
</dbReference>
<sequence>MNVALIGTRRGGVHARWLAACPEFPVVAVACAGDVAAARALVMEHHPRARITTDALSLVRQGGIDMVVVASPTDAHYGVVDEALRRGLLVVCETPLAPDVSAARKLADLAASTPGQGVVPFQWRESPALRWARASLAEAETGELLTVTIDLHDDSHVGPRTPWPWRQQLRTAGGGALADLGVHAFDLLPWLTGLDLWEVTSSWTHRTLDLRSAAAGPVGVDVDDVAQAELRPFGSPARARVMVSRITPGRRQLRLTALGTRGRLEVTVNAGDGSGVMTLDTGARSRQKLFDPHPMNPYRRLADDLTVRSSASSVASFDDGLAALHLVEVVLAGSRTESLLGPADQ</sequence>
<dbReference type="InterPro" id="IPR036291">
    <property type="entry name" value="NAD(P)-bd_dom_sf"/>
</dbReference>
<feature type="domain" description="GFO/IDH/MocA-like oxidoreductase" evidence="3">
    <location>
        <begin position="130"/>
        <end position="265"/>
    </location>
</feature>
<proteinExistence type="predicted"/>
<dbReference type="InterPro" id="IPR055170">
    <property type="entry name" value="GFO_IDH_MocA-like_dom"/>
</dbReference>
<protein>
    <submittedName>
        <fullName evidence="4">Gfo/Idh/MocA family protein</fullName>
    </submittedName>
</protein>
<evidence type="ECO:0000256" key="1">
    <source>
        <dbReference type="ARBA" id="ARBA00023002"/>
    </source>
</evidence>
<dbReference type="SUPFAM" id="SSF55347">
    <property type="entry name" value="Glyceraldehyde-3-phosphate dehydrogenase-like, C-terminal domain"/>
    <property type="match status" value="1"/>
</dbReference>
<keyword evidence="1" id="KW-0560">Oxidoreductase</keyword>
<dbReference type="EMBL" id="JBHMBW010000049">
    <property type="protein sequence ID" value="MFB9628632.1"/>
    <property type="molecule type" value="Genomic_DNA"/>
</dbReference>
<dbReference type="PANTHER" id="PTHR43818:SF11">
    <property type="entry name" value="BCDNA.GH03377"/>
    <property type="match status" value="1"/>
</dbReference>
<dbReference type="Pfam" id="PF01408">
    <property type="entry name" value="GFO_IDH_MocA"/>
    <property type="match status" value="1"/>
</dbReference>
<dbReference type="PANTHER" id="PTHR43818">
    <property type="entry name" value="BCDNA.GH03377"/>
    <property type="match status" value="1"/>
</dbReference>
<evidence type="ECO:0000313" key="5">
    <source>
        <dbReference type="Proteomes" id="UP001589532"/>
    </source>
</evidence>
<feature type="domain" description="Gfo/Idh/MocA-like oxidoreductase N-terminal" evidence="2">
    <location>
        <begin position="1"/>
        <end position="113"/>
    </location>
</feature>
<dbReference type="Pfam" id="PF22725">
    <property type="entry name" value="GFO_IDH_MocA_C3"/>
    <property type="match status" value="1"/>
</dbReference>
<evidence type="ECO:0000313" key="4">
    <source>
        <dbReference type="EMBL" id="MFB9628632.1"/>
    </source>
</evidence>
<reference evidence="4 5" key="1">
    <citation type="submission" date="2024-09" db="EMBL/GenBank/DDBJ databases">
        <authorList>
            <person name="Sun Q."/>
            <person name="Mori K."/>
        </authorList>
    </citation>
    <scope>NUCLEOTIDE SEQUENCE [LARGE SCALE GENOMIC DNA]</scope>
    <source>
        <strain evidence="4 5">JCM 3143</strain>
    </source>
</reference>
<dbReference type="Gene3D" id="3.40.50.720">
    <property type="entry name" value="NAD(P)-binding Rossmann-like Domain"/>
    <property type="match status" value="1"/>
</dbReference>
<dbReference type="RefSeq" id="WP_378520987.1">
    <property type="nucleotide sequence ID" value="NZ_JBHMBW010000049.1"/>
</dbReference>
<comment type="caution">
    <text evidence="4">The sequence shown here is derived from an EMBL/GenBank/DDBJ whole genome shotgun (WGS) entry which is preliminary data.</text>
</comment>
<evidence type="ECO:0000259" key="3">
    <source>
        <dbReference type="Pfam" id="PF22725"/>
    </source>
</evidence>
<evidence type="ECO:0000259" key="2">
    <source>
        <dbReference type="Pfam" id="PF01408"/>
    </source>
</evidence>